<evidence type="ECO:0000256" key="2">
    <source>
        <dbReference type="ARBA" id="ARBA00022737"/>
    </source>
</evidence>
<sequence length="101" mass="11399">MNEITLYAQEDFTGRRVTFQSSTPDLGVDFFNDTARSLKVVGNPWMAYTGKDYTGDSKEFTEGEYEKLGLFDRKINSIQLLSADTVTPPSECQKTVTSRKI</sequence>
<evidence type="ECO:0000313" key="4">
    <source>
        <dbReference type="EMBL" id="GCC16887.1"/>
    </source>
</evidence>
<evidence type="ECO:0000313" key="5">
    <source>
        <dbReference type="Proteomes" id="UP000287033"/>
    </source>
</evidence>
<protein>
    <recommendedName>
        <fullName evidence="3">Beta/gamma crystallin 'Greek key' domain-containing protein</fullName>
    </recommendedName>
</protein>
<dbReference type="EMBL" id="BEZZ01006635">
    <property type="protein sequence ID" value="GCC16887.1"/>
    <property type="molecule type" value="Genomic_DNA"/>
</dbReference>
<evidence type="ECO:0000259" key="3">
    <source>
        <dbReference type="PROSITE" id="PS50915"/>
    </source>
</evidence>
<dbReference type="InterPro" id="IPR001064">
    <property type="entry name" value="Beta/gamma_crystallin"/>
</dbReference>
<keyword evidence="5" id="KW-1185">Reference proteome</keyword>
<dbReference type="SUPFAM" id="SSF49695">
    <property type="entry name" value="gamma-Crystallin-like"/>
    <property type="match status" value="1"/>
</dbReference>
<dbReference type="PROSITE" id="PS50915">
    <property type="entry name" value="CRYSTALLIN_BETA_GAMMA"/>
    <property type="match status" value="2"/>
</dbReference>
<feature type="domain" description="Beta/gamma crystallin 'Greek key'" evidence="3">
    <location>
        <begin position="43"/>
        <end position="82"/>
    </location>
</feature>
<dbReference type="AlphaFoldDB" id="A0A401RFI0"/>
<feature type="domain" description="Beta/gamma crystallin 'Greek key'" evidence="3">
    <location>
        <begin position="2"/>
        <end position="42"/>
    </location>
</feature>
<dbReference type="SMART" id="SM00247">
    <property type="entry name" value="XTALbg"/>
    <property type="match status" value="1"/>
</dbReference>
<dbReference type="OrthoDB" id="8622782at2759"/>
<dbReference type="InterPro" id="IPR011024">
    <property type="entry name" value="G_crystallin-like"/>
</dbReference>
<reference evidence="4 5" key="1">
    <citation type="journal article" date="2018" name="Nat. Ecol. Evol.">
        <title>Shark genomes provide insights into elasmobranch evolution and the origin of vertebrates.</title>
        <authorList>
            <person name="Hara Y"/>
            <person name="Yamaguchi K"/>
            <person name="Onimaru K"/>
            <person name="Kadota M"/>
            <person name="Koyanagi M"/>
            <person name="Keeley SD"/>
            <person name="Tatsumi K"/>
            <person name="Tanaka K"/>
            <person name="Motone F"/>
            <person name="Kageyama Y"/>
            <person name="Nozu R"/>
            <person name="Adachi N"/>
            <person name="Nishimura O"/>
            <person name="Nakagawa R"/>
            <person name="Tanegashima C"/>
            <person name="Kiyatake I"/>
            <person name="Matsumoto R"/>
            <person name="Murakumo K"/>
            <person name="Nishida K"/>
            <person name="Terakita A"/>
            <person name="Kuratani S"/>
            <person name="Sato K"/>
            <person name="Hyodo S Kuraku.S."/>
        </authorList>
    </citation>
    <scope>NUCLEOTIDE SEQUENCE [LARGE SCALE GENOMIC DNA]</scope>
</reference>
<dbReference type="Gene3D" id="2.60.20.10">
    <property type="entry name" value="Crystallins"/>
    <property type="match status" value="1"/>
</dbReference>
<dbReference type="Proteomes" id="UP000287033">
    <property type="component" value="Unassembled WGS sequence"/>
</dbReference>
<evidence type="ECO:0000256" key="1">
    <source>
        <dbReference type="ARBA" id="ARBA00009646"/>
    </source>
</evidence>
<comment type="caution">
    <text evidence="4">The sequence shown here is derived from an EMBL/GenBank/DDBJ whole genome shotgun (WGS) entry which is preliminary data.</text>
</comment>
<proteinExistence type="inferred from homology"/>
<accession>A0A401RFI0</accession>
<keyword evidence="2" id="KW-0677">Repeat</keyword>
<dbReference type="Pfam" id="PF00030">
    <property type="entry name" value="Crystall"/>
    <property type="match status" value="1"/>
</dbReference>
<comment type="similarity">
    <text evidence="1">Belongs to the beta/gamma-crystallin family.</text>
</comment>
<gene>
    <name evidence="4" type="ORF">chiPu_0022242</name>
</gene>
<organism evidence="4 5">
    <name type="scientific">Chiloscyllium punctatum</name>
    <name type="common">Brownbanded bambooshark</name>
    <name type="synonym">Hemiscyllium punctatum</name>
    <dbReference type="NCBI Taxonomy" id="137246"/>
    <lineage>
        <taxon>Eukaryota</taxon>
        <taxon>Metazoa</taxon>
        <taxon>Chordata</taxon>
        <taxon>Craniata</taxon>
        <taxon>Vertebrata</taxon>
        <taxon>Chondrichthyes</taxon>
        <taxon>Elasmobranchii</taxon>
        <taxon>Galeomorphii</taxon>
        <taxon>Galeoidea</taxon>
        <taxon>Orectolobiformes</taxon>
        <taxon>Hemiscylliidae</taxon>
        <taxon>Chiloscyllium</taxon>
    </lineage>
</organism>
<name>A0A401RFI0_CHIPU</name>